<feature type="domain" description="S1 motif" evidence="1">
    <location>
        <begin position="8"/>
        <end position="76"/>
    </location>
</feature>
<comment type="caution">
    <text evidence="2">The sequence shown here is derived from an EMBL/GenBank/DDBJ whole genome shotgun (WGS) entry which is preliminary data.</text>
</comment>
<dbReference type="EMBL" id="MFGX01000132">
    <property type="protein sequence ID" value="OGF52656.1"/>
    <property type="molecule type" value="Genomic_DNA"/>
</dbReference>
<proteinExistence type="predicted"/>
<reference evidence="2 3" key="1">
    <citation type="journal article" date="2016" name="Nat. Commun.">
        <title>Thousands of microbial genomes shed light on interconnected biogeochemical processes in an aquifer system.</title>
        <authorList>
            <person name="Anantharaman K."/>
            <person name="Brown C.T."/>
            <person name="Hug L.A."/>
            <person name="Sharon I."/>
            <person name="Castelle C.J."/>
            <person name="Probst A.J."/>
            <person name="Thomas B.C."/>
            <person name="Singh A."/>
            <person name="Wilkins M.J."/>
            <person name="Karaoz U."/>
            <person name="Brodie E.L."/>
            <person name="Williams K.H."/>
            <person name="Hubbard S.S."/>
            <person name="Banfield J.F."/>
        </authorList>
    </citation>
    <scope>NUCLEOTIDE SEQUENCE [LARGE SCALE GENOMIC DNA]</scope>
    <source>
        <strain evidence="3">RBG_16_55_9</strain>
    </source>
</reference>
<protein>
    <recommendedName>
        <fullName evidence="1">S1 motif domain-containing protein</fullName>
    </recommendedName>
</protein>
<dbReference type="AlphaFoldDB" id="A0A1F5UND2"/>
<dbReference type="Proteomes" id="UP000179157">
    <property type="component" value="Unassembled WGS sequence"/>
</dbReference>
<evidence type="ECO:0000313" key="2">
    <source>
        <dbReference type="EMBL" id="OGF52656.1"/>
    </source>
</evidence>
<dbReference type="GO" id="GO:0003735">
    <property type="term" value="F:structural constituent of ribosome"/>
    <property type="evidence" value="ECO:0007669"/>
    <property type="project" value="TreeGrafter"/>
</dbReference>
<dbReference type="Gene3D" id="2.40.50.140">
    <property type="entry name" value="Nucleic acid-binding proteins"/>
    <property type="match status" value="1"/>
</dbReference>
<dbReference type="Pfam" id="PF00575">
    <property type="entry name" value="S1"/>
    <property type="match status" value="1"/>
</dbReference>
<accession>A0A1F5UND2</accession>
<dbReference type="InterPro" id="IPR012340">
    <property type="entry name" value="NA-bd_OB-fold"/>
</dbReference>
<dbReference type="InterPro" id="IPR050437">
    <property type="entry name" value="Ribos_protein_bS1-like"/>
</dbReference>
<dbReference type="STRING" id="1817864.A2Z21_10070"/>
<dbReference type="GO" id="GO:0006412">
    <property type="term" value="P:translation"/>
    <property type="evidence" value="ECO:0007669"/>
    <property type="project" value="TreeGrafter"/>
</dbReference>
<organism evidence="2 3">
    <name type="scientific">Fraserbacteria sp. (strain RBG_16_55_9)</name>
    <dbReference type="NCBI Taxonomy" id="1817864"/>
    <lineage>
        <taxon>Bacteria</taxon>
        <taxon>Candidatus Fraseribacteriota</taxon>
    </lineage>
</organism>
<dbReference type="InterPro" id="IPR003029">
    <property type="entry name" value="S1_domain"/>
</dbReference>
<name>A0A1F5UND2_FRAXR</name>
<dbReference type="GO" id="GO:0003729">
    <property type="term" value="F:mRNA binding"/>
    <property type="evidence" value="ECO:0007669"/>
    <property type="project" value="TreeGrafter"/>
</dbReference>
<evidence type="ECO:0000259" key="1">
    <source>
        <dbReference type="PROSITE" id="PS50126"/>
    </source>
</evidence>
<dbReference type="PANTHER" id="PTHR10724">
    <property type="entry name" value="30S RIBOSOMAL PROTEIN S1"/>
    <property type="match status" value="1"/>
</dbReference>
<dbReference type="SMART" id="SM00316">
    <property type="entry name" value="S1"/>
    <property type="match status" value="1"/>
</dbReference>
<evidence type="ECO:0000313" key="3">
    <source>
        <dbReference type="Proteomes" id="UP000179157"/>
    </source>
</evidence>
<dbReference type="SUPFAM" id="SSF50249">
    <property type="entry name" value="Nucleic acid-binding proteins"/>
    <property type="match status" value="1"/>
</dbReference>
<dbReference type="PROSITE" id="PS50126">
    <property type="entry name" value="S1"/>
    <property type="match status" value="1"/>
</dbReference>
<sequence>MSGPWQIGDTTLGQITAIKPYGAFVQLATGDVGMVHISEVAEEYVRDIQSYLAVGQDVTVKIIGINEEGKLNLSIKQLTKHEEEAALYFRQVQEFRQILERRRAELQVESSGRRLAQEKQETVASSRATLLNWSKQARKIIAQTTQRSEQRQRIYKSLDL</sequence>
<gene>
    <name evidence="2" type="ORF">A2Z21_10070</name>
</gene>